<organism evidence="4 5">
    <name type="scientific">Planosporangium thailandense</name>
    <dbReference type="NCBI Taxonomy" id="765197"/>
    <lineage>
        <taxon>Bacteria</taxon>
        <taxon>Bacillati</taxon>
        <taxon>Actinomycetota</taxon>
        <taxon>Actinomycetes</taxon>
        <taxon>Micromonosporales</taxon>
        <taxon>Micromonosporaceae</taxon>
        <taxon>Planosporangium</taxon>
    </lineage>
</organism>
<reference evidence="4 5" key="1">
    <citation type="submission" date="2020-03" db="EMBL/GenBank/DDBJ databases">
        <title>WGS of the type strain of Planosporangium spp.</title>
        <authorList>
            <person name="Thawai C."/>
        </authorList>
    </citation>
    <scope>NUCLEOTIDE SEQUENCE [LARGE SCALE GENOMIC DNA]</scope>
    <source>
        <strain evidence="4 5">TBRC 5610</strain>
    </source>
</reference>
<gene>
    <name evidence="4" type="ORF">HC031_14130</name>
</gene>
<dbReference type="RefSeq" id="WP_167925747.1">
    <property type="nucleotide sequence ID" value="NZ_JAATVY010000008.1"/>
</dbReference>
<dbReference type="SMART" id="SM00487">
    <property type="entry name" value="DEXDc"/>
    <property type="match status" value="1"/>
</dbReference>
<keyword evidence="4" id="KW-0347">Helicase</keyword>
<dbReference type="InterPro" id="IPR001650">
    <property type="entry name" value="Helicase_C-like"/>
</dbReference>
<dbReference type="Gene3D" id="3.40.50.300">
    <property type="entry name" value="P-loop containing nucleotide triphosphate hydrolases"/>
    <property type="match status" value="2"/>
</dbReference>
<evidence type="ECO:0000256" key="1">
    <source>
        <dbReference type="ARBA" id="ARBA00022741"/>
    </source>
</evidence>
<dbReference type="Proteomes" id="UP000722989">
    <property type="component" value="Unassembled WGS sequence"/>
</dbReference>
<evidence type="ECO:0000256" key="2">
    <source>
        <dbReference type="ARBA" id="ARBA00022840"/>
    </source>
</evidence>
<evidence type="ECO:0000313" key="5">
    <source>
        <dbReference type="Proteomes" id="UP000722989"/>
    </source>
</evidence>
<protein>
    <submittedName>
        <fullName evidence="4">DEAD/DEAH box helicase</fullName>
    </submittedName>
</protein>
<dbReference type="Pfam" id="PF00270">
    <property type="entry name" value="DEAD"/>
    <property type="match status" value="1"/>
</dbReference>
<keyword evidence="2" id="KW-0067">ATP-binding</keyword>
<dbReference type="InterPro" id="IPR011545">
    <property type="entry name" value="DEAD/DEAH_box_helicase_dom"/>
</dbReference>
<dbReference type="SUPFAM" id="SSF52540">
    <property type="entry name" value="P-loop containing nucleoside triphosphate hydrolases"/>
    <property type="match status" value="1"/>
</dbReference>
<comment type="caution">
    <text evidence="4">The sequence shown here is derived from an EMBL/GenBank/DDBJ whole genome shotgun (WGS) entry which is preliminary data.</text>
</comment>
<dbReference type="PANTHER" id="PTHR47957:SF3">
    <property type="entry name" value="ATP-DEPENDENT HELICASE HRQ1"/>
    <property type="match status" value="1"/>
</dbReference>
<dbReference type="GO" id="GO:0004386">
    <property type="term" value="F:helicase activity"/>
    <property type="evidence" value="ECO:0007669"/>
    <property type="project" value="UniProtKB-KW"/>
</dbReference>
<keyword evidence="1" id="KW-0547">Nucleotide-binding</keyword>
<dbReference type="InterPro" id="IPR027417">
    <property type="entry name" value="P-loop_NTPase"/>
</dbReference>
<sequence length="1474" mass="162004">MDESLRDALTAVELREAELLSWGAVGAAWAEDELLAVLADHGNARETLENFLDAALVVRTPTGGYRSRSAETMRLLATLRQAFPGTRVTDGRALVLDHRFLHRPRRSPKRDVPAQHVLAELGDYLGPAGTTAAQRLLPKDLSGFQRRSARAVLQALRGGQSAGVMVTAGTGQGKTLAFYLPLLSWLADRVARERQQETLGLALYPRNELLKDQLRTILGYVTRLGVGAGTSATTLSLATWFGLTPSSARAVREGWARGWEKRGTGYICPYLRCLDCDADLLWLNSDLTPDRERERLVCSAPSCGAEVDGRFLRLTRESARRQPATLMLSTTESLNRQLAAPGNLGAFGIRPATLAAVLLDEVHTYEGTVGAQNAILLRRLRHALGRSPVWVGLSATLSNAGDFFARLVGLPTGAVNLVQPDLEELEESGAEYLVALRHDPHSQAGTLSTTIQTCMALARCLDSTADDPFEPPPSSGGVFGSRLFAFTDKLDSTNRLYWDLLHAEGWQWPGRPHARRPLTLAHLRADRQERLAPGRRQPAADRDPDGQWWWLPEQLGHGVEADRQLRLGRTSSQDRGVAADAQVVVATATLEVGFDDDRIGAVLQHKAPHDAAQFLQRKGRAGRAADMRPWTVVVLSDWGRDRLAWEAYDALFDPELPPRNLPLENLYVLRIQAVYALLDWLAMELRYSGTDSAWEDLAGPASALHPRNATRQAATRARQAALSTLLSRLLRPGPERERLRRHLRGALGLGIGELAESVVDTLLWEAPRPLLLAVVPTMRRQLEEQWRGEEPFEDDAGLRTRTPLRQFVPGNLFDDLLVPDVELKVPGLQGQIEVEHLPALRVVREFCPGNVTRHFGVWATNKRHWLPLPQVAPGELEVRVDVERIYRATPVDVVGAGPDRVAVYAPVAVTLQSVPDEVKDASAVRPDWEFQVEALGSGSAIRLAGGADRLLEAVMAHLHVQGGGVRTMRYARTAHGTVWNPRPAPVGLCFGVNGPDGWTPAALGVDVHCDALEGIVKMPNRVLSPSPQERTQRLRHRLEAEVDLPDTMSIFDRESLAEVVLLAVADANIDEVELLEEGELAAALLRAAATLGLIGDQDQADHNDEDEERWRHWLSDGRLLSAVSDSIQEVSGEERSPAWTAWWRRRYTLSVAHLTLSALAALCPGVDVDELVVDLSPGDDTVFWLSEPSPGGTGHIEAFHRVLAQDPEALTRALDDALTPSAAETMDEELTLLLRSEAGDVRSAIEELRAAWRAGHTVVSLAIARLDDVVRAQDLALGGPARSALSTRLAGPGAHPNLLAEVASWLDLRDMAADRARVEVSARTLGALLAEDKRVDEVLHLEEDTTPQRRARAVANVLWPWGQAAQATLSYNPYAPHLQASIPTVREHVDLRPTALDVVPWDDDRRATVHETLIEQREVILRARHTDRAMLRTAILDLQTRPVEVGALLCHPVVVGMRQSVHLVEARVHLREAP</sequence>
<evidence type="ECO:0000313" key="4">
    <source>
        <dbReference type="EMBL" id="NJC70846.1"/>
    </source>
</evidence>
<dbReference type="PANTHER" id="PTHR47957">
    <property type="entry name" value="ATP-DEPENDENT HELICASE HRQ1"/>
    <property type="match status" value="1"/>
</dbReference>
<dbReference type="Pfam" id="PF00271">
    <property type="entry name" value="Helicase_C"/>
    <property type="match status" value="1"/>
</dbReference>
<dbReference type="NCBIfam" id="NF041067">
    <property type="entry name" value="DpdJ"/>
    <property type="match status" value="1"/>
</dbReference>
<name>A0ABX0XXS3_9ACTN</name>
<dbReference type="InterPro" id="IPR014001">
    <property type="entry name" value="Helicase_ATP-bd"/>
</dbReference>
<feature type="domain" description="Helicase ATP-binding" evidence="3">
    <location>
        <begin position="137"/>
        <end position="428"/>
    </location>
</feature>
<evidence type="ECO:0000259" key="3">
    <source>
        <dbReference type="SMART" id="SM00487"/>
    </source>
</evidence>
<keyword evidence="5" id="KW-1185">Reference proteome</keyword>
<keyword evidence="4" id="KW-0378">Hydrolase</keyword>
<dbReference type="EMBL" id="JAATVY010000008">
    <property type="protein sequence ID" value="NJC70846.1"/>
    <property type="molecule type" value="Genomic_DNA"/>
</dbReference>
<proteinExistence type="predicted"/>
<accession>A0ABX0XXS3</accession>